<dbReference type="Proteomes" id="UP000287177">
    <property type="component" value="Unassembled WGS sequence"/>
</dbReference>
<gene>
    <name evidence="2" type="ORF">MELE44368_01070</name>
</gene>
<evidence type="ECO:0000256" key="1">
    <source>
        <dbReference type="SAM" id="MobiDB-lite"/>
    </source>
</evidence>
<evidence type="ECO:0000313" key="3">
    <source>
        <dbReference type="Proteomes" id="UP000287177"/>
    </source>
</evidence>
<reference evidence="2 3" key="1">
    <citation type="submission" date="2013-06" db="EMBL/GenBank/DDBJ databases">
        <title>The draft sequence of the Mycobacterium elephantis genome.</title>
        <authorList>
            <person name="Pettersson F.B."/>
            <person name="Das S."/>
            <person name="Dasgupta S."/>
            <person name="Bhattacharya A."/>
            <person name="Kirsebom L.A."/>
        </authorList>
    </citation>
    <scope>NUCLEOTIDE SEQUENCE [LARGE SCALE GENOMIC DNA]</scope>
    <source>
        <strain evidence="2 3">DSM 44368</strain>
    </source>
</reference>
<evidence type="ECO:0008006" key="4">
    <source>
        <dbReference type="Google" id="ProtNLM"/>
    </source>
</evidence>
<dbReference type="EMBL" id="ATDN01000001">
    <property type="protein sequence ID" value="RWA23827.1"/>
    <property type="molecule type" value="Genomic_DNA"/>
</dbReference>
<comment type="caution">
    <text evidence="2">The sequence shown here is derived from an EMBL/GenBank/DDBJ whole genome shotgun (WGS) entry which is preliminary data.</text>
</comment>
<accession>A0A439E0A3</accession>
<feature type="region of interest" description="Disordered" evidence="1">
    <location>
        <begin position="1"/>
        <end position="29"/>
    </location>
</feature>
<dbReference type="AlphaFoldDB" id="A0A439E0A3"/>
<feature type="compositionally biased region" description="Low complexity" evidence="1">
    <location>
        <begin position="1"/>
        <end position="28"/>
    </location>
</feature>
<protein>
    <recommendedName>
        <fullName evidence="4">Peptidase</fullName>
    </recommendedName>
</protein>
<name>A0A439E0A3_9MYCO</name>
<keyword evidence="3" id="KW-1185">Reference proteome</keyword>
<evidence type="ECO:0000313" key="2">
    <source>
        <dbReference type="EMBL" id="RWA23827.1"/>
    </source>
</evidence>
<proteinExistence type="predicted"/>
<sequence length="239" mass="25262">MGRVDSASGPVVAAPASLTTPSATATSRPLRDGRTVRLIGLGGNTEPLLSRVAAEMDEAAAAVSTFWGDGWPREIVVVAAGSAEQFAAVGGGDSHTAATTTAERIMFAPDAGGMSDEALRIVLRHELFHYAARAQTAADAPQWLTEGVADFVARPAGAPSRAVNATLPTDAELAGPQRSAAYDRAWLFSRFVADEYGVATLRELYLRACGHGHTDTATALREVLGEDPQSVMVRWRQWM</sequence>
<organism evidence="2 3">
    <name type="scientific">Mycolicibacterium elephantis DSM 44368</name>
    <dbReference type="NCBI Taxonomy" id="1335622"/>
    <lineage>
        <taxon>Bacteria</taxon>
        <taxon>Bacillati</taxon>
        <taxon>Actinomycetota</taxon>
        <taxon>Actinomycetes</taxon>
        <taxon>Mycobacteriales</taxon>
        <taxon>Mycobacteriaceae</taxon>
        <taxon>Mycolicibacterium</taxon>
    </lineage>
</organism>